<organism evidence="1">
    <name type="scientific">Tanacetum cinerariifolium</name>
    <name type="common">Dalmatian daisy</name>
    <name type="synonym">Chrysanthemum cinerariifolium</name>
    <dbReference type="NCBI Taxonomy" id="118510"/>
    <lineage>
        <taxon>Eukaryota</taxon>
        <taxon>Viridiplantae</taxon>
        <taxon>Streptophyta</taxon>
        <taxon>Embryophyta</taxon>
        <taxon>Tracheophyta</taxon>
        <taxon>Spermatophyta</taxon>
        <taxon>Magnoliopsida</taxon>
        <taxon>eudicotyledons</taxon>
        <taxon>Gunneridae</taxon>
        <taxon>Pentapetalae</taxon>
        <taxon>asterids</taxon>
        <taxon>campanulids</taxon>
        <taxon>Asterales</taxon>
        <taxon>Asteraceae</taxon>
        <taxon>Asteroideae</taxon>
        <taxon>Anthemideae</taxon>
        <taxon>Anthemidinae</taxon>
        <taxon>Tanacetum</taxon>
    </lineage>
</organism>
<reference evidence="1" key="1">
    <citation type="journal article" date="2019" name="Sci. Rep.">
        <title>Draft genome of Tanacetum cinerariifolium, the natural source of mosquito coil.</title>
        <authorList>
            <person name="Yamashiro T."/>
            <person name="Shiraishi A."/>
            <person name="Satake H."/>
            <person name="Nakayama K."/>
        </authorList>
    </citation>
    <scope>NUCLEOTIDE SEQUENCE</scope>
</reference>
<accession>A0A6L2KCJ4</accession>
<evidence type="ECO:0000313" key="1">
    <source>
        <dbReference type="EMBL" id="GEU45785.1"/>
    </source>
</evidence>
<dbReference type="AlphaFoldDB" id="A0A6L2KCJ4"/>
<proteinExistence type="predicted"/>
<comment type="caution">
    <text evidence="1">The sequence shown here is derived from an EMBL/GenBank/DDBJ whole genome shotgun (WGS) entry which is preliminary data.</text>
</comment>
<protein>
    <submittedName>
        <fullName evidence="1">Uncharacterized protein</fullName>
    </submittedName>
</protein>
<gene>
    <name evidence="1" type="ORF">Tci_017763</name>
</gene>
<name>A0A6L2KCJ4_TANCI</name>
<dbReference type="EMBL" id="BKCJ010002035">
    <property type="protein sequence ID" value="GEU45785.1"/>
    <property type="molecule type" value="Genomic_DNA"/>
</dbReference>
<sequence length="207" mass="24566">MGRLQDDAKRLCLVDDLKKLKDHIHVKTKELALSKVKNNYIKEEVEYFAHRMFFNLDKLEKQLNNEELDKEVSMVVFKCSRISFSSTLLSRYLWIMMIYWLLWKEDCIKKRMIARTKLEKKDECSRLGNDTQAEGKVDSFPSSIAESNISELENESRENIYEIVKCELQTKIIELEKVLTQKTKDFDDVKLELSNIMAKFEAYFKKL</sequence>